<dbReference type="Pfam" id="PF01041">
    <property type="entry name" value="DegT_DnrJ_EryC1"/>
    <property type="match status" value="1"/>
</dbReference>
<dbReference type="PIRSF" id="PIRSF000390">
    <property type="entry name" value="PLP_StrS"/>
    <property type="match status" value="1"/>
</dbReference>
<dbReference type="EMBL" id="CAEZZC010000002">
    <property type="protein sequence ID" value="CAB4741687.1"/>
    <property type="molecule type" value="Genomic_DNA"/>
</dbReference>
<dbReference type="PANTHER" id="PTHR30244:SF34">
    <property type="entry name" value="DTDP-4-AMINO-4,6-DIDEOXYGALACTOSE TRANSAMINASE"/>
    <property type="match status" value="1"/>
</dbReference>
<name>A0A6J7D004_9ZZZZ</name>
<sequence>MIPLFRPYFRIDECLNEIRGTLEKGWTGQGFLTEDFEKAWARAVNRENCLMLNSASSALHLALEALKINRGWSDDSEIISTPLTFVATNHAILWSGLVPVLVDVDDDLCLSPEALLENINEKTKAVMFVAIGGGIGRIEEIKSICDEKGIALILDASHGSGSMNLNEPIGTGCDAICYSFQAVKNLPTGDSGALSMLHSEEHDLAKKLSWLGISESTFSRSKSGGYKWEYDVDHVGYKYNANAIMAAVALVSLKYLDEDNEKRRNIARKYQEAIQSDNRIEVIQQSNSNESSRHLFQVYVKDRSKVASAFLVNQIGMGVHYRSNCEYKMYSQFKKSTTNASRLSEGILTLPMFIEITDEEQSKVIETLLSAL</sequence>
<dbReference type="GO" id="GO:0008483">
    <property type="term" value="F:transaminase activity"/>
    <property type="evidence" value="ECO:0007669"/>
    <property type="project" value="TreeGrafter"/>
</dbReference>
<dbReference type="InterPro" id="IPR015422">
    <property type="entry name" value="PyrdxlP-dep_Trfase_small"/>
</dbReference>
<evidence type="ECO:0000313" key="1">
    <source>
        <dbReference type="EMBL" id="CAB4655974.1"/>
    </source>
</evidence>
<dbReference type="EMBL" id="CAFBMV010000004">
    <property type="protein sequence ID" value="CAB4921742.1"/>
    <property type="molecule type" value="Genomic_DNA"/>
</dbReference>
<dbReference type="InterPro" id="IPR015421">
    <property type="entry name" value="PyrdxlP-dep_Trfase_major"/>
</dbReference>
<dbReference type="PANTHER" id="PTHR30244">
    <property type="entry name" value="TRANSAMINASE"/>
    <property type="match status" value="1"/>
</dbReference>
<dbReference type="EMBL" id="CAFBQL010000004">
    <property type="protein sequence ID" value="CAB5057791.1"/>
    <property type="molecule type" value="Genomic_DNA"/>
</dbReference>
<evidence type="ECO:0000313" key="4">
    <source>
        <dbReference type="EMBL" id="CAB4921742.1"/>
    </source>
</evidence>
<dbReference type="AlphaFoldDB" id="A0A6J7D004"/>
<dbReference type="InterPro" id="IPR015424">
    <property type="entry name" value="PyrdxlP-dep_Trfase"/>
</dbReference>
<reference evidence="3" key="1">
    <citation type="submission" date="2020-05" db="EMBL/GenBank/DDBJ databases">
        <authorList>
            <person name="Chiriac C."/>
            <person name="Salcher M."/>
            <person name="Ghai R."/>
            <person name="Kavagutti S V."/>
        </authorList>
    </citation>
    <scope>NUCLEOTIDE SEQUENCE</scope>
</reference>
<evidence type="ECO:0000313" key="5">
    <source>
        <dbReference type="EMBL" id="CAB5057791.1"/>
    </source>
</evidence>
<dbReference type="GO" id="GO:0000271">
    <property type="term" value="P:polysaccharide biosynthetic process"/>
    <property type="evidence" value="ECO:0007669"/>
    <property type="project" value="TreeGrafter"/>
</dbReference>
<dbReference type="InterPro" id="IPR000653">
    <property type="entry name" value="DegT/StrS_aminotransferase"/>
</dbReference>
<dbReference type="EMBL" id="CAFBLE010000004">
    <property type="protein sequence ID" value="CAB4863626.1"/>
    <property type="molecule type" value="Genomic_DNA"/>
</dbReference>
<accession>A0A6J7D004</accession>
<evidence type="ECO:0000313" key="2">
    <source>
        <dbReference type="EMBL" id="CAB4741687.1"/>
    </source>
</evidence>
<protein>
    <submittedName>
        <fullName evidence="3">Unannotated protein</fullName>
    </submittedName>
</protein>
<gene>
    <name evidence="1" type="ORF">UFOPK2289_00114</name>
    <name evidence="2" type="ORF">UFOPK2822_00235</name>
    <name evidence="3" type="ORF">UFOPK3346_00613</name>
    <name evidence="4" type="ORF">UFOPK3670_00706</name>
    <name evidence="5" type="ORF">UFOPK4308_00772</name>
</gene>
<dbReference type="Gene3D" id="3.40.640.10">
    <property type="entry name" value="Type I PLP-dependent aspartate aminotransferase-like (Major domain)"/>
    <property type="match status" value="1"/>
</dbReference>
<dbReference type="EMBL" id="CAEZWT010000002">
    <property type="protein sequence ID" value="CAB4655974.1"/>
    <property type="molecule type" value="Genomic_DNA"/>
</dbReference>
<evidence type="ECO:0000313" key="3">
    <source>
        <dbReference type="EMBL" id="CAB4863626.1"/>
    </source>
</evidence>
<dbReference type="Gene3D" id="3.90.1150.10">
    <property type="entry name" value="Aspartate Aminotransferase, domain 1"/>
    <property type="match status" value="1"/>
</dbReference>
<dbReference type="GO" id="GO:0030170">
    <property type="term" value="F:pyridoxal phosphate binding"/>
    <property type="evidence" value="ECO:0007669"/>
    <property type="project" value="TreeGrafter"/>
</dbReference>
<dbReference type="SUPFAM" id="SSF53383">
    <property type="entry name" value="PLP-dependent transferases"/>
    <property type="match status" value="1"/>
</dbReference>
<organism evidence="3">
    <name type="scientific">freshwater metagenome</name>
    <dbReference type="NCBI Taxonomy" id="449393"/>
    <lineage>
        <taxon>unclassified sequences</taxon>
        <taxon>metagenomes</taxon>
        <taxon>ecological metagenomes</taxon>
    </lineage>
</organism>
<proteinExistence type="predicted"/>